<feature type="transmembrane region" description="Helical" evidence="1">
    <location>
        <begin position="22"/>
        <end position="46"/>
    </location>
</feature>
<dbReference type="EMBL" id="UYSL01019879">
    <property type="protein sequence ID" value="VDL70906.1"/>
    <property type="molecule type" value="Genomic_DNA"/>
</dbReference>
<reference evidence="2 3" key="2">
    <citation type="submission" date="2018-11" db="EMBL/GenBank/DDBJ databases">
        <authorList>
            <consortium name="Pathogen Informatics"/>
        </authorList>
    </citation>
    <scope>NUCLEOTIDE SEQUENCE [LARGE SCALE GENOMIC DNA]</scope>
</reference>
<reference evidence="4" key="1">
    <citation type="submission" date="2017-02" db="UniProtKB">
        <authorList>
            <consortium name="WormBaseParasite"/>
        </authorList>
    </citation>
    <scope>IDENTIFICATION</scope>
</reference>
<evidence type="ECO:0000313" key="4">
    <source>
        <dbReference type="WBParaSite" id="NBR_0000731601-mRNA-1"/>
    </source>
</evidence>
<dbReference type="AlphaFoldDB" id="A0A0N4XWN0"/>
<proteinExistence type="predicted"/>
<dbReference type="WBParaSite" id="NBR_0000731601-mRNA-1">
    <property type="protein sequence ID" value="NBR_0000731601-mRNA-1"/>
    <property type="gene ID" value="NBR_0000731601"/>
</dbReference>
<sequence length="67" mass="7884">MHQYGLVTRIWYDKDNSYRDQYLVPFNVIRIGLLVTEIVLTFLLYIGTLAKIRKVQFLDYSKVIGDG</sequence>
<name>A0A0N4XWN0_NIPBR</name>
<dbReference type="Proteomes" id="UP000271162">
    <property type="component" value="Unassembled WGS sequence"/>
</dbReference>
<gene>
    <name evidence="2" type="ORF">NBR_LOCUS7317</name>
</gene>
<protein>
    <submittedName>
        <fullName evidence="4">Transmembrane protein</fullName>
    </submittedName>
</protein>
<keyword evidence="1" id="KW-1133">Transmembrane helix</keyword>
<organism evidence="4">
    <name type="scientific">Nippostrongylus brasiliensis</name>
    <name type="common">Rat hookworm</name>
    <dbReference type="NCBI Taxonomy" id="27835"/>
    <lineage>
        <taxon>Eukaryota</taxon>
        <taxon>Metazoa</taxon>
        <taxon>Ecdysozoa</taxon>
        <taxon>Nematoda</taxon>
        <taxon>Chromadorea</taxon>
        <taxon>Rhabditida</taxon>
        <taxon>Rhabditina</taxon>
        <taxon>Rhabditomorpha</taxon>
        <taxon>Strongyloidea</taxon>
        <taxon>Heligmosomidae</taxon>
        <taxon>Nippostrongylus</taxon>
    </lineage>
</organism>
<evidence type="ECO:0000313" key="3">
    <source>
        <dbReference type="Proteomes" id="UP000271162"/>
    </source>
</evidence>
<keyword evidence="3" id="KW-1185">Reference proteome</keyword>
<keyword evidence="1" id="KW-0812">Transmembrane</keyword>
<evidence type="ECO:0000256" key="1">
    <source>
        <dbReference type="SAM" id="Phobius"/>
    </source>
</evidence>
<keyword evidence="1" id="KW-0472">Membrane</keyword>
<evidence type="ECO:0000313" key="2">
    <source>
        <dbReference type="EMBL" id="VDL70906.1"/>
    </source>
</evidence>
<accession>A0A0N4XWN0</accession>